<protein>
    <submittedName>
        <fullName evidence="3">Dathoxin-4</fullName>
    </submittedName>
</protein>
<sequence length="106" mass="11952">MCNMNIYQALGFFFLLPMCLAMHSSISPKDPAVCYAPRPASYCDRPENVFPVFFYYPGSQSCFQDVGCTLMGNNFASLEECERVCLRGRAQPPAQPMALHFPLVHF</sequence>
<dbReference type="InterPro" id="IPR002223">
    <property type="entry name" value="Kunitz_BPTI"/>
</dbReference>
<name>B5M7A6_AMBAM</name>
<evidence type="ECO:0000256" key="1">
    <source>
        <dbReference type="SAM" id="SignalP"/>
    </source>
</evidence>
<dbReference type="PROSITE" id="PS00280">
    <property type="entry name" value="BPTI_KUNITZ_1"/>
    <property type="match status" value="1"/>
</dbReference>
<proteinExistence type="evidence at transcript level"/>
<dbReference type="Gene3D" id="4.10.410.10">
    <property type="entry name" value="Pancreatic trypsin inhibitor Kunitz domain"/>
    <property type="match status" value="1"/>
</dbReference>
<dbReference type="Pfam" id="PF00014">
    <property type="entry name" value="Kunitz_BPTI"/>
    <property type="match status" value="1"/>
</dbReference>
<evidence type="ECO:0000259" key="2">
    <source>
        <dbReference type="SMART" id="SM00131"/>
    </source>
</evidence>
<dbReference type="AlphaFoldDB" id="B5M7A6"/>
<feature type="domain" description="BPTI/Kunitz inhibitor" evidence="2">
    <location>
        <begin position="32"/>
        <end position="86"/>
    </location>
</feature>
<feature type="signal peptide" evidence="1">
    <location>
        <begin position="1"/>
        <end position="21"/>
    </location>
</feature>
<evidence type="ECO:0000313" key="3">
    <source>
        <dbReference type="EMBL" id="ACG76274.1"/>
    </source>
</evidence>
<dbReference type="EMBL" id="EZ000295">
    <property type="protein sequence ID" value="ACG76274.1"/>
    <property type="molecule type" value="mRNA"/>
</dbReference>
<feature type="chain" id="PRO_5002836562" evidence="1">
    <location>
        <begin position="22"/>
        <end position="106"/>
    </location>
</feature>
<organism evidence="3">
    <name type="scientific">Amblyomma americanum</name>
    <name type="common">Lone star tick</name>
    <dbReference type="NCBI Taxonomy" id="6943"/>
    <lineage>
        <taxon>Eukaryota</taxon>
        <taxon>Metazoa</taxon>
        <taxon>Ecdysozoa</taxon>
        <taxon>Arthropoda</taxon>
        <taxon>Chelicerata</taxon>
        <taxon>Arachnida</taxon>
        <taxon>Acari</taxon>
        <taxon>Parasitiformes</taxon>
        <taxon>Ixodida</taxon>
        <taxon>Ixodoidea</taxon>
        <taxon>Ixodidae</taxon>
        <taxon>Amblyomminae</taxon>
        <taxon>Amblyomma</taxon>
    </lineage>
</organism>
<dbReference type="InterPro" id="IPR036880">
    <property type="entry name" value="Kunitz_BPTI_sf"/>
</dbReference>
<reference evidence="3" key="1">
    <citation type="journal article" date="2009" name="Insect Mol. Biol.">
        <title>Transcriptome analysis of the salivary glands of the female tick Amblyomma americanum (Acari: Ixodidae).</title>
        <authorList>
            <person name="Aljamali M.N."/>
            <person name="Hern L."/>
            <person name="Kupfer D."/>
            <person name="Downard S."/>
            <person name="So S."/>
            <person name="Roe B.A."/>
            <person name="Sauer J.R."/>
            <person name="Essenberg R.C."/>
        </authorList>
    </citation>
    <scope>NUCLEOTIDE SEQUENCE</scope>
    <source>
        <tissue evidence="3">Salivary gland</tissue>
    </source>
</reference>
<dbReference type="GO" id="GO:0004867">
    <property type="term" value="F:serine-type endopeptidase inhibitor activity"/>
    <property type="evidence" value="ECO:0007669"/>
    <property type="project" value="InterPro"/>
</dbReference>
<accession>B5M7A6</accession>
<dbReference type="InterPro" id="IPR020901">
    <property type="entry name" value="Prtase_inh_Kunz-CS"/>
</dbReference>
<keyword evidence="1" id="KW-0732">Signal</keyword>
<dbReference type="SUPFAM" id="SSF57362">
    <property type="entry name" value="BPTI-like"/>
    <property type="match status" value="1"/>
</dbReference>
<dbReference type="SMART" id="SM00131">
    <property type="entry name" value="KU"/>
    <property type="match status" value="1"/>
</dbReference>